<proteinExistence type="predicted"/>
<dbReference type="PANTHER" id="PTHR44520:SF2">
    <property type="entry name" value="RESPONSE REGULATOR RCP1"/>
    <property type="match status" value="1"/>
</dbReference>
<dbReference type="Gene3D" id="3.40.50.2300">
    <property type="match status" value="1"/>
</dbReference>
<organism evidence="3 4">
    <name type="scientific">Chryseotalea sanaruensis</name>
    <dbReference type="NCBI Taxonomy" id="2482724"/>
    <lineage>
        <taxon>Bacteria</taxon>
        <taxon>Pseudomonadati</taxon>
        <taxon>Bacteroidota</taxon>
        <taxon>Cytophagia</taxon>
        <taxon>Cytophagales</taxon>
        <taxon>Chryseotaleaceae</taxon>
        <taxon>Chryseotalea</taxon>
    </lineage>
</organism>
<evidence type="ECO:0000256" key="1">
    <source>
        <dbReference type="PROSITE-ProRule" id="PRU00169"/>
    </source>
</evidence>
<evidence type="ECO:0000259" key="2">
    <source>
        <dbReference type="PROSITE" id="PS50110"/>
    </source>
</evidence>
<dbReference type="PROSITE" id="PS50110">
    <property type="entry name" value="RESPONSE_REGULATORY"/>
    <property type="match status" value="1"/>
</dbReference>
<dbReference type="InterPro" id="IPR001789">
    <property type="entry name" value="Sig_transdc_resp-reg_receiver"/>
</dbReference>
<feature type="domain" description="Response regulatory" evidence="2">
    <location>
        <begin position="4"/>
        <end position="132"/>
    </location>
</feature>
<comment type="caution">
    <text evidence="3">The sequence shown here is derived from an EMBL/GenBank/DDBJ whole genome shotgun (WGS) entry which is preliminary data.</text>
</comment>
<dbReference type="EMBL" id="BHXQ01000004">
    <property type="protein sequence ID" value="GCC51927.1"/>
    <property type="molecule type" value="Genomic_DNA"/>
</dbReference>
<evidence type="ECO:0000313" key="4">
    <source>
        <dbReference type="Proteomes" id="UP000288227"/>
    </source>
</evidence>
<evidence type="ECO:0000313" key="3">
    <source>
        <dbReference type="EMBL" id="GCC51927.1"/>
    </source>
</evidence>
<dbReference type="OrthoDB" id="1524091at2"/>
<keyword evidence="4" id="KW-1185">Reference proteome</keyword>
<dbReference type="SUPFAM" id="SSF52172">
    <property type="entry name" value="CheY-like"/>
    <property type="match status" value="1"/>
</dbReference>
<sequence>MIKSLAIIDDDEIFHLTVSKTIQLVKIDCKVKYFVNGEEAMSFLLTQIDIVDDLPEAIMLDINMPVMDGWEFMEEYAVKLKPRLKKPITVYMVSSSINDKDIERARKLSDISNYYVKPITENKIREIINNLN</sequence>
<accession>A0A401UAL8</accession>
<dbReference type="RefSeq" id="WP_127122590.1">
    <property type="nucleotide sequence ID" value="NZ_BHXQ01000004.1"/>
</dbReference>
<protein>
    <submittedName>
        <fullName evidence="3">Response regulator</fullName>
    </submittedName>
</protein>
<dbReference type="InterPro" id="IPR011006">
    <property type="entry name" value="CheY-like_superfamily"/>
</dbReference>
<gene>
    <name evidence="3" type="ORF">SanaruYs_21580</name>
</gene>
<dbReference type="Pfam" id="PF00072">
    <property type="entry name" value="Response_reg"/>
    <property type="match status" value="1"/>
</dbReference>
<dbReference type="PANTHER" id="PTHR44520">
    <property type="entry name" value="RESPONSE REGULATOR RCP1-RELATED"/>
    <property type="match status" value="1"/>
</dbReference>
<keyword evidence="1" id="KW-0597">Phosphoprotein</keyword>
<dbReference type="GO" id="GO:0000160">
    <property type="term" value="P:phosphorelay signal transduction system"/>
    <property type="evidence" value="ECO:0007669"/>
    <property type="project" value="InterPro"/>
</dbReference>
<dbReference type="InterPro" id="IPR052893">
    <property type="entry name" value="TCS_response_regulator"/>
</dbReference>
<dbReference type="AlphaFoldDB" id="A0A401UAL8"/>
<feature type="modified residue" description="4-aspartylphosphate" evidence="1">
    <location>
        <position position="61"/>
    </location>
</feature>
<dbReference type="Proteomes" id="UP000288227">
    <property type="component" value="Unassembled WGS sequence"/>
</dbReference>
<dbReference type="SMART" id="SM00448">
    <property type="entry name" value="REC"/>
    <property type="match status" value="1"/>
</dbReference>
<reference evidence="3 4" key="1">
    <citation type="submission" date="2018-11" db="EMBL/GenBank/DDBJ databases">
        <title>Chryseotalea sanarue gen. nov., sp., nov., a member of the family Cytophagaceae, isolated from a brackish lake in Hamamatsu Japan.</title>
        <authorList>
            <person name="Maejima Y."/>
            <person name="Iino T."/>
            <person name="Muraguchi Y."/>
            <person name="Fukuda K."/>
            <person name="Ohkuma M."/>
            <person name="Moriuchi R."/>
            <person name="Dohra H."/>
            <person name="Kimbara K."/>
            <person name="Shintani M."/>
        </authorList>
    </citation>
    <scope>NUCLEOTIDE SEQUENCE [LARGE SCALE GENOMIC DNA]</scope>
    <source>
        <strain evidence="3 4">Ys</strain>
    </source>
</reference>
<name>A0A401UAL8_9BACT</name>